<comment type="caution">
    <text evidence="1">The sequence shown here is derived from an EMBL/GenBank/DDBJ whole genome shotgun (WGS) entry which is preliminary data.</text>
</comment>
<reference evidence="1" key="1">
    <citation type="submission" date="2020-04" db="EMBL/GenBank/DDBJ databases">
        <authorList>
            <person name="Alioto T."/>
            <person name="Alioto T."/>
            <person name="Gomez Garrido J."/>
        </authorList>
    </citation>
    <scope>NUCLEOTIDE SEQUENCE</scope>
    <source>
        <strain evidence="1">A484AB</strain>
    </source>
</reference>
<organism evidence="1 2">
    <name type="scientific">Paramuricea clavata</name>
    <name type="common">Red gorgonian</name>
    <name type="synonym">Violescent sea-whip</name>
    <dbReference type="NCBI Taxonomy" id="317549"/>
    <lineage>
        <taxon>Eukaryota</taxon>
        <taxon>Metazoa</taxon>
        <taxon>Cnidaria</taxon>
        <taxon>Anthozoa</taxon>
        <taxon>Octocorallia</taxon>
        <taxon>Malacalcyonacea</taxon>
        <taxon>Plexauridae</taxon>
        <taxon>Paramuricea</taxon>
    </lineage>
</organism>
<gene>
    <name evidence="1" type="ORF">PACLA_8A037299</name>
</gene>
<sequence>MLKKLLSSAIDFAVVYLILLMLLTGTIMKMFLGINESFASNIHTETFKFVQELEQRENEACQEAEKSLEDLITKISKEIERDSEKLALKRKTCDTEEINVQSLILPTNTKALSN</sequence>
<keyword evidence="2" id="KW-1185">Reference proteome</keyword>
<accession>A0A6S7IVL0</accession>
<proteinExistence type="predicted"/>
<dbReference type="EMBL" id="CACRXK020011741">
    <property type="protein sequence ID" value="CAB4021977.1"/>
    <property type="molecule type" value="Genomic_DNA"/>
</dbReference>
<name>A0A6S7IVL0_PARCT</name>
<dbReference type="AlphaFoldDB" id="A0A6S7IVL0"/>
<evidence type="ECO:0000313" key="2">
    <source>
        <dbReference type="Proteomes" id="UP001152795"/>
    </source>
</evidence>
<dbReference type="Proteomes" id="UP001152795">
    <property type="component" value="Unassembled WGS sequence"/>
</dbReference>
<protein>
    <submittedName>
        <fullName evidence="1">Uncharacterized protein</fullName>
    </submittedName>
</protein>
<evidence type="ECO:0000313" key="1">
    <source>
        <dbReference type="EMBL" id="CAB4021977.1"/>
    </source>
</evidence>